<dbReference type="RefSeq" id="WP_057784846.1">
    <property type="nucleotide sequence ID" value="NZ_BJWE01000041.1"/>
</dbReference>
<dbReference type="Gene3D" id="3.20.80.10">
    <property type="entry name" value="Regulatory factor, effector binding domain"/>
    <property type="match status" value="1"/>
</dbReference>
<dbReference type="AlphaFoldDB" id="A0A176THC7"/>
<dbReference type="SUPFAM" id="SSF55136">
    <property type="entry name" value="Probable bacterial effector-binding domain"/>
    <property type="match status" value="1"/>
</dbReference>
<dbReference type="OrthoDB" id="2190216at2"/>
<dbReference type="Proteomes" id="UP000077280">
    <property type="component" value="Unassembled WGS sequence"/>
</dbReference>
<evidence type="ECO:0000259" key="1">
    <source>
        <dbReference type="Pfam" id="PF14526"/>
    </source>
</evidence>
<dbReference type="Pfam" id="PF14526">
    <property type="entry name" value="Cass2"/>
    <property type="match status" value="1"/>
</dbReference>
<name>A0A176THC7_9LACO</name>
<feature type="domain" description="Integron-associated effector binding protein" evidence="1">
    <location>
        <begin position="4"/>
        <end position="147"/>
    </location>
</feature>
<reference evidence="3 4" key="1">
    <citation type="submission" date="2016-05" db="EMBL/GenBank/DDBJ databases">
        <title>Draft genome sequence of Pediococcus parvulus 2.6, a probiotic beta-glucan producer strain.</title>
        <authorList>
            <person name="Mohedano M.L."/>
            <person name="Perez-Ramos A."/>
            <person name="Duenas M.T."/>
            <person name="Lamontanara A."/>
            <person name="Orru L."/>
            <person name="Spano G."/>
            <person name="Capozzi V."/>
            <person name="Lopez P."/>
        </authorList>
    </citation>
    <scope>NUCLEOTIDE SEQUENCE [LARGE SCALE GENOMIC DNA]</scope>
    <source>
        <strain evidence="3 4">2.6</strain>
    </source>
</reference>
<dbReference type="Proteomes" id="UP001275867">
    <property type="component" value="Unassembled WGS sequence"/>
</dbReference>
<evidence type="ECO:0000313" key="3">
    <source>
        <dbReference type="EMBL" id="OAD63340.1"/>
    </source>
</evidence>
<evidence type="ECO:0000313" key="5">
    <source>
        <dbReference type="Proteomes" id="UP001275867"/>
    </source>
</evidence>
<sequence length="154" mass="16691">MTFEIIKLPEQLFAGITTVLPTPESFDDISALSKVKAEYLDKFKKDAAKLSGGAQDDNIYGINFNDANQNYLVGVKVTKVPAGTASFSTPATTFAKFTTKATDRPQIDQFIGAAYGELSQSAKYGIGGNYNVEIVNNFVKDADTFTLLLPAMEK</sequence>
<reference evidence="2" key="2">
    <citation type="submission" date="2019-10" db="EMBL/GenBank/DDBJ databases">
        <title>Malate fermentation in French cider.</title>
        <authorList>
            <person name="Cousin F.J."/>
            <person name="Medina Fernandez S."/>
            <person name="Misery B."/>
            <person name="Laplace J.-M."/>
            <person name="Cretenet M."/>
        </authorList>
    </citation>
    <scope>NUCLEOTIDE SEQUENCE</scope>
    <source>
        <strain evidence="2">UCMA15901</strain>
    </source>
</reference>
<dbReference type="EMBL" id="WERX01000011">
    <property type="protein sequence ID" value="MDV7694139.1"/>
    <property type="molecule type" value="Genomic_DNA"/>
</dbReference>
<organism evidence="2 5">
    <name type="scientific">Pediococcus parvulus</name>
    <dbReference type="NCBI Taxonomy" id="54062"/>
    <lineage>
        <taxon>Bacteria</taxon>
        <taxon>Bacillati</taxon>
        <taxon>Bacillota</taxon>
        <taxon>Bacilli</taxon>
        <taxon>Lactobacillales</taxon>
        <taxon>Lactobacillaceae</taxon>
        <taxon>Pediococcus</taxon>
    </lineage>
</organism>
<proteinExistence type="predicted"/>
<gene>
    <name evidence="3" type="ORF">A7K95_09915</name>
    <name evidence="2" type="ORF">GA842_04405</name>
</gene>
<keyword evidence="4" id="KW-1185">Reference proteome</keyword>
<protein>
    <recommendedName>
        <fullName evidence="1">Integron-associated effector binding protein domain-containing protein</fullName>
    </recommendedName>
</protein>
<evidence type="ECO:0000313" key="2">
    <source>
        <dbReference type="EMBL" id="MDV7694139.1"/>
    </source>
</evidence>
<dbReference type="InterPro" id="IPR029441">
    <property type="entry name" value="Cass2"/>
</dbReference>
<dbReference type="EMBL" id="LXND01000080">
    <property type="protein sequence ID" value="OAD63340.1"/>
    <property type="molecule type" value="Genomic_DNA"/>
</dbReference>
<comment type="caution">
    <text evidence="2">The sequence shown here is derived from an EMBL/GenBank/DDBJ whole genome shotgun (WGS) entry which is preliminary data.</text>
</comment>
<evidence type="ECO:0000313" key="4">
    <source>
        <dbReference type="Proteomes" id="UP000077280"/>
    </source>
</evidence>
<accession>A0A176THC7</accession>
<dbReference type="InterPro" id="IPR011256">
    <property type="entry name" value="Reg_factor_effector_dom_sf"/>
</dbReference>